<dbReference type="SUPFAM" id="SSF55277">
    <property type="entry name" value="GYF domain"/>
    <property type="match status" value="1"/>
</dbReference>
<dbReference type="GO" id="GO:0005682">
    <property type="term" value="C:U5 snRNP"/>
    <property type="evidence" value="ECO:0007669"/>
    <property type="project" value="InterPro"/>
</dbReference>
<reference evidence="3" key="2">
    <citation type="submission" date="2020-01" db="EMBL/GenBank/DDBJ databases">
        <title>Population-level Yeast Reference Genomes.</title>
        <authorList>
            <person name="Yue J.-X."/>
        </authorList>
    </citation>
    <scope>NUCLEOTIDE SEQUENCE</scope>
    <source>
        <strain evidence="3">CBS432</strain>
    </source>
</reference>
<proteinExistence type="predicted"/>
<dbReference type="VEuPathDB" id="FungiDB:SPAR_H01970"/>
<evidence type="ECO:0000256" key="1">
    <source>
        <dbReference type="SAM" id="MobiDB-lite"/>
    </source>
</evidence>
<dbReference type="KEGG" id="spao:SPAR_H01970"/>
<sequence length="351" mass="41665">MEYTQDSSSSKLKRKSDQLEHDEKLNDKFHNESRRYEEEELNRVEYDSDSSIEHSTGNENSEEEMEEKSNEKNGKGDEDMFLSDNDDLIKDHKSRKKSKIQLLNIAEFKKENLADLDYQIGNTESQEEEKGVNIEPFNIEDEIEHGVFDKDGNYIKTENDTENELQDNEEWMNDVINAEKANRLEKEQSIKTHNSRHYMVHEALVLLKFFLAGNHETVLESLGRLNKLRKIAISKKDNSLKYVIHGIELLSDLINLLEKKGFSEIYEYDRRKVQDAIVEEFFDDSSRIVDHKTKLWSFKWLNKLDEYHGLYTNYEMSYWQKSYFKNNVVVKFHSEPDRDENWVHVSCLSFM</sequence>
<feature type="compositionally biased region" description="Basic and acidic residues" evidence="1">
    <location>
        <begin position="67"/>
        <end position="78"/>
    </location>
</feature>
<dbReference type="Pfam" id="PF02213">
    <property type="entry name" value="GYF"/>
    <property type="match status" value="1"/>
</dbReference>
<feature type="domain" description="GYF" evidence="2">
    <location>
        <begin position="293"/>
        <end position="351"/>
    </location>
</feature>
<evidence type="ECO:0000259" key="2">
    <source>
        <dbReference type="PROSITE" id="PS50829"/>
    </source>
</evidence>
<organism evidence="3">
    <name type="scientific">Saccharomyces paradoxus</name>
    <name type="common">Yeast</name>
    <name type="synonym">Saccharomyces douglasii</name>
    <dbReference type="NCBI Taxonomy" id="27291"/>
    <lineage>
        <taxon>Eukaryota</taxon>
        <taxon>Fungi</taxon>
        <taxon>Dikarya</taxon>
        <taxon>Ascomycota</taxon>
        <taxon>Saccharomycotina</taxon>
        <taxon>Saccharomycetes</taxon>
        <taxon>Saccharomycetales</taxon>
        <taxon>Saccharomycetaceae</taxon>
        <taxon>Saccharomyces</taxon>
    </lineage>
</organism>
<feature type="region of interest" description="Disordered" evidence="1">
    <location>
        <begin position="1"/>
        <end position="84"/>
    </location>
</feature>
<dbReference type="PANTHER" id="PTHR13138">
    <property type="entry name" value="PROTEIN LIN1"/>
    <property type="match status" value="1"/>
</dbReference>
<evidence type="ECO:0000313" key="3">
    <source>
        <dbReference type="RefSeq" id="XP_033766824.1"/>
    </source>
</evidence>
<name>A0A8B8USV5_SACPA</name>
<accession>A0A8B8USV5</accession>
<dbReference type="InterPro" id="IPR003169">
    <property type="entry name" value="GYF"/>
</dbReference>
<dbReference type="RefSeq" id="XP_033766824.1">
    <property type="nucleotide sequence ID" value="XM_033910933.1"/>
</dbReference>
<dbReference type="Gene3D" id="3.30.1490.40">
    <property type="match status" value="1"/>
</dbReference>
<reference evidence="3" key="4">
    <citation type="submission" date="2025-08" db="UniProtKB">
        <authorList>
            <consortium name="RefSeq"/>
        </authorList>
    </citation>
    <scope>IDENTIFICATION</scope>
    <source>
        <strain evidence="3">CBS432</strain>
    </source>
</reference>
<gene>
    <name evidence="3" type="primary">LIN1</name>
    <name evidence="3" type="ORF">SPAR_H01970</name>
</gene>
<dbReference type="PROSITE" id="PS50829">
    <property type="entry name" value="GYF"/>
    <property type="match status" value="1"/>
</dbReference>
<dbReference type="InterPro" id="IPR039905">
    <property type="entry name" value="CD2BP2/Lin1"/>
</dbReference>
<dbReference type="GeneID" id="54631132"/>
<reference evidence="3" key="3">
    <citation type="submission" date="2025-07" db="EMBL/GenBank/DDBJ databases">
        <authorList>
            <consortium name="NCBI Genome Project"/>
        </authorList>
    </citation>
    <scope>NUCLEOTIDE SEQUENCE</scope>
    <source>
        <strain evidence="3">CBS432</strain>
    </source>
</reference>
<feature type="compositionally biased region" description="Basic and acidic residues" evidence="1">
    <location>
        <begin position="15"/>
        <end position="46"/>
    </location>
</feature>
<dbReference type="AlphaFoldDB" id="A0A8B8USV5"/>
<dbReference type="SMART" id="SM00444">
    <property type="entry name" value="GYF"/>
    <property type="match status" value="1"/>
</dbReference>
<dbReference type="PANTHER" id="PTHR13138:SF3">
    <property type="entry name" value="CD2 ANTIGEN CYTOPLASMIC TAIL-BINDING PROTEIN 2"/>
    <property type="match status" value="1"/>
</dbReference>
<dbReference type="FunFam" id="3.30.1490.40:FF:000008">
    <property type="entry name" value="Lin1p"/>
    <property type="match status" value="1"/>
</dbReference>
<dbReference type="OrthoDB" id="331341at2759"/>
<dbReference type="InterPro" id="IPR035445">
    <property type="entry name" value="GYF-like_dom_sf"/>
</dbReference>
<reference evidence="3" key="1">
    <citation type="journal article" date="2017" name="Nat. Genet.">
        <title>Contrasting evolutionary genome dynamics between domesticated and wild yeasts.</title>
        <authorList>
            <person name="Yue J.X."/>
            <person name="Li J."/>
            <person name="Aigrain L."/>
            <person name="Hallin J."/>
            <person name="Persson K."/>
            <person name="Oliver K."/>
            <person name="Bergstrom A."/>
            <person name="Coupland P."/>
            <person name="Warringer J."/>
            <person name="Lagomarsino M.C."/>
            <person name="Fischer G."/>
            <person name="Durbin R."/>
            <person name="Liti G."/>
        </authorList>
    </citation>
    <scope>NUCLEOTIDE SEQUENCE</scope>
    <source>
        <strain evidence="3">CBS432</strain>
    </source>
</reference>
<protein>
    <submittedName>
        <fullName evidence="3">U5 snRNP complex subunit LIN1</fullName>
    </submittedName>
</protein>